<dbReference type="Proteomes" id="UP000006001">
    <property type="component" value="Unassembled WGS sequence"/>
</dbReference>
<dbReference type="HOGENOM" id="CLU_3239705_0_0_11"/>
<organism evidence="1 2">
    <name type="scientific">Slackia exigua (strain ATCC 700122 / DSM 15923 / CIP 105133 / JCM 11022 / KCTC 5966 / S-7)</name>
    <dbReference type="NCBI Taxonomy" id="649764"/>
    <lineage>
        <taxon>Bacteria</taxon>
        <taxon>Bacillati</taxon>
        <taxon>Actinomycetota</taxon>
        <taxon>Coriobacteriia</taxon>
        <taxon>Eggerthellales</taxon>
        <taxon>Eggerthellaceae</taxon>
        <taxon>Slackia</taxon>
    </lineage>
</organism>
<sequence length="43" mass="4798">MRTTNPAVALFDRHRMKGHTKKGGMRALRTPPFDGLSYAPIEA</sequence>
<name>D0WJ62_SLAES</name>
<evidence type="ECO:0000313" key="1">
    <source>
        <dbReference type="EMBL" id="EEZ60409.1"/>
    </source>
</evidence>
<keyword evidence="2" id="KW-1185">Reference proteome</keyword>
<evidence type="ECO:0000313" key="2">
    <source>
        <dbReference type="Proteomes" id="UP000006001"/>
    </source>
</evidence>
<gene>
    <name evidence="1" type="ORF">HMPREF0762_01886</name>
</gene>
<reference evidence="1" key="1">
    <citation type="submission" date="2009-10" db="EMBL/GenBank/DDBJ databases">
        <authorList>
            <person name="Weinstock G."/>
            <person name="Sodergren E."/>
            <person name="Clifton S."/>
            <person name="Fulton L."/>
            <person name="Fulton B."/>
            <person name="Courtney L."/>
            <person name="Fronick C."/>
            <person name="Harrison M."/>
            <person name="Strong C."/>
            <person name="Farmer C."/>
            <person name="Delahaunty K."/>
            <person name="Markovic C."/>
            <person name="Hall O."/>
            <person name="Minx P."/>
            <person name="Tomlinson C."/>
            <person name="Mitreva M."/>
            <person name="Nelson J."/>
            <person name="Hou S."/>
            <person name="Wollam A."/>
            <person name="Pepin K.H."/>
            <person name="Johnson M."/>
            <person name="Bhonagiri V."/>
            <person name="Nash W.E."/>
            <person name="Warren W."/>
            <person name="Chinwalla A."/>
            <person name="Mardis E.R."/>
            <person name="Wilson R.K."/>
        </authorList>
    </citation>
    <scope>NUCLEOTIDE SEQUENCE [LARGE SCALE GENOMIC DNA]</scope>
    <source>
        <strain evidence="1">ATCC 700122</strain>
    </source>
</reference>
<dbReference type="EMBL" id="ACUX02000019">
    <property type="protein sequence ID" value="EEZ60409.1"/>
    <property type="molecule type" value="Genomic_DNA"/>
</dbReference>
<protein>
    <submittedName>
        <fullName evidence="1">Uncharacterized protein</fullName>
    </submittedName>
</protein>
<accession>D0WJ62</accession>
<comment type="caution">
    <text evidence="1">The sequence shown here is derived from an EMBL/GenBank/DDBJ whole genome shotgun (WGS) entry which is preliminary data.</text>
</comment>
<proteinExistence type="predicted"/>
<dbReference type="AlphaFoldDB" id="D0WJ62"/>